<feature type="region of interest" description="Disordered" evidence="1">
    <location>
        <begin position="1"/>
        <end position="22"/>
    </location>
</feature>
<feature type="compositionally biased region" description="Basic and acidic residues" evidence="1">
    <location>
        <begin position="1"/>
        <end position="14"/>
    </location>
</feature>
<dbReference type="Proteomes" id="UP000887116">
    <property type="component" value="Unassembled WGS sequence"/>
</dbReference>
<dbReference type="EMBL" id="BMAO01014793">
    <property type="protein sequence ID" value="GFQ97165.1"/>
    <property type="molecule type" value="Genomic_DNA"/>
</dbReference>
<protein>
    <submittedName>
        <fullName evidence="2">Uncharacterized protein</fullName>
    </submittedName>
</protein>
<name>A0A8X6G5C9_TRICU</name>
<evidence type="ECO:0000256" key="1">
    <source>
        <dbReference type="SAM" id="MobiDB-lite"/>
    </source>
</evidence>
<gene>
    <name evidence="2" type="ORF">TNCT_347201</name>
</gene>
<evidence type="ECO:0000313" key="2">
    <source>
        <dbReference type="EMBL" id="GFQ97165.1"/>
    </source>
</evidence>
<sequence length="91" mass="10371">MQKIESDHEQDPRLRTTSHSLHPVIQQRKTVRNKEINVLTMEEKGKGKDAMVGEILSLPLCTLSDCADHKTPFANINMEINSDDEKNLTKQ</sequence>
<accession>A0A8X6G5C9</accession>
<reference evidence="2" key="1">
    <citation type="submission" date="2020-07" db="EMBL/GenBank/DDBJ databases">
        <title>Multicomponent nature underlies the extraordinary mechanical properties of spider dragline silk.</title>
        <authorList>
            <person name="Kono N."/>
            <person name="Nakamura H."/>
            <person name="Mori M."/>
            <person name="Yoshida Y."/>
            <person name="Ohtoshi R."/>
            <person name="Malay A.D."/>
            <person name="Moran D.A.P."/>
            <person name="Tomita M."/>
            <person name="Numata K."/>
            <person name="Arakawa K."/>
        </authorList>
    </citation>
    <scope>NUCLEOTIDE SEQUENCE</scope>
</reference>
<organism evidence="2 3">
    <name type="scientific">Trichonephila clavata</name>
    <name type="common">Joro spider</name>
    <name type="synonym">Nephila clavata</name>
    <dbReference type="NCBI Taxonomy" id="2740835"/>
    <lineage>
        <taxon>Eukaryota</taxon>
        <taxon>Metazoa</taxon>
        <taxon>Ecdysozoa</taxon>
        <taxon>Arthropoda</taxon>
        <taxon>Chelicerata</taxon>
        <taxon>Arachnida</taxon>
        <taxon>Araneae</taxon>
        <taxon>Araneomorphae</taxon>
        <taxon>Entelegynae</taxon>
        <taxon>Araneoidea</taxon>
        <taxon>Nephilidae</taxon>
        <taxon>Trichonephila</taxon>
    </lineage>
</organism>
<comment type="caution">
    <text evidence="2">The sequence shown here is derived from an EMBL/GenBank/DDBJ whole genome shotgun (WGS) entry which is preliminary data.</text>
</comment>
<proteinExistence type="predicted"/>
<dbReference type="AlphaFoldDB" id="A0A8X6G5C9"/>
<keyword evidence="3" id="KW-1185">Reference proteome</keyword>
<evidence type="ECO:0000313" key="3">
    <source>
        <dbReference type="Proteomes" id="UP000887116"/>
    </source>
</evidence>